<sequence>MAMLPLFPIYSRTRPDGQRFFIPPGSAQIPSSIESESHRHSIADEMVPSALDAESDGVSWEAVVASLMRSLPADIAGVDSEAISPIDGLPSGYLMEGSFCEACDATFEVGIKEPHQPSLSSDLASDQKLSHQINIPFNHTEGSPVAESLHSNDVGCGKVQAMPDVDPDADRVSPAILTLNDAKAVQRCIDIPLPCCSQAARVPEGSPSGDGAAVQGMAHCNPNASPSCHQGTPDFGLMMRVLTLFSADAEVYSLEDPEL</sequence>
<evidence type="ECO:0000313" key="1">
    <source>
        <dbReference type="EMBL" id="GMH04858.1"/>
    </source>
</evidence>
<name>A0AAD3XHL3_NEPGR</name>
<reference evidence="1" key="1">
    <citation type="submission" date="2023-05" db="EMBL/GenBank/DDBJ databases">
        <title>Nepenthes gracilis genome sequencing.</title>
        <authorList>
            <person name="Fukushima K."/>
        </authorList>
    </citation>
    <scope>NUCLEOTIDE SEQUENCE</scope>
    <source>
        <strain evidence="1">SING2019-196</strain>
    </source>
</reference>
<dbReference type="Proteomes" id="UP001279734">
    <property type="component" value="Unassembled WGS sequence"/>
</dbReference>
<accession>A0AAD3XHL3</accession>
<gene>
    <name evidence="1" type="ORF">Nepgr_006698</name>
</gene>
<proteinExistence type="predicted"/>
<keyword evidence="2" id="KW-1185">Reference proteome</keyword>
<organism evidence="1 2">
    <name type="scientific">Nepenthes gracilis</name>
    <name type="common">Slender pitcher plant</name>
    <dbReference type="NCBI Taxonomy" id="150966"/>
    <lineage>
        <taxon>Eukaryota</taxon>
        <taxon>Viridiplantae</taxon>
        <taxon>Streptophyta</taxon>
        <taxon>Embryophyta</taxon>
        <taxon>Tracheophyta</taxon>
        <taxon>Spermatophyta</taxon>
        <taxon>Magnoliopsida</taxon>
        <taxon>eudicotyledons</taxon>
        <taxon>Gunneridae</taxon>
        <taxon>Pentapetalae</taxon>
        <taxon>Caryophyllales</taxon>
        <taxon>Nepenthaceae</taxon>
        <taxon>Nepenthes</taxon>
    </lineage>
</organism>
<dbReference type="AlphaFoldDB" id="A0AAD3XHL3"/>
<protein>
    <submittedName>
        <fullName evidence="1">Uncharacterized protein</fullName>
    </submittedName>
</protein>
<evidence type="ECO:0000313" key="2">
    <source>
        <dbReference type="Proteomes" id="UP001279734"/>
    </source>
</evidence>
<dbReference type="EMBL" id="BSYO01000005">
    <property type="protein sequence ID" value="GMH04858.1"/>
    <property type="molecule type" value="Genomic_DNA"/>
</dbReference>
<comment type="caution">
    <text evidence="1">The sequence shown here is derived from an EMBL/GenBank/DDBJ whole genome shotgun (WGS) entry which is preliminary data.</text>
</comment>